<accession>A0ABW1H0F4</accession>
<keyword evidence="4" id="KW-0732">Signal</keyword>
<dbReference type="InterPro" id="IPR051588">
    <property type="entry name" value="Cobalamin_Transport"/>
</dbReference>
<dbReference type="InterPro" id="IPR008930">
    <property type="entry name" value="Terpenoid_cyclase/PrenylTrfase"/>
</dbReference>
<feature type="domain" description="Prenyltransferase alpha-alpha toroid" evidence="5">
    <location>
        <begin position="675"/>
        <end position="789"/>
    </location>
</feature>
<feature type="signal peptide" evidence="4">
    <location>
        <begin position="1"/>
        <end position="28"/>
    </location>
</feature>
<evidence type="ECO:0000313" key="6">
    <source>
        <dbReference type="EMBL" id="MFC5922941.1"/>
    </source>
</evidence>
<proteinExistence type="predicted"/>
<feature type="domain" description="Prenyltransferase alpha-alpha toroid" evidence="5">
    <location>
        <begin position="343"/>
        <end position="496"/>
    </location>
</feature>
<dbReference type="PANTHER" id="PTHR10559">
    <property type="entry name" value="TRANSCOBALAMIN-1/GASTRIC INTRINSIC FACTOR"/>
    <property type="match status" value="1"/>
</dbReference>
<dbReference type="CDD" id="cd00688">
    <property type="entry name" value="ISOPREN_C2_like"/>
    <property type="match status" value="2"/>
</dbReference>
<evidence type="ECO:0000313" key="7">
    <source>
        <dbReference type="Proteomes" id="UP001596226"/>
    </source>
</evidence>
<sequence>MSPLVSRTSRIHLAWLALAAAVTVAASALVVPTRAANADPLESCTDTRGAIVAVDFGPWGGSVLRGCDATPTTGLDLLHEAGFTTTGTVHDGPGFICRIGSPAFESGAERPALADEPCELTPPATAYWSYWIAPAGQDHWTYSPLGAMAQRPGPGEVEAWVFGGTDIGGTTGAPSFTPASVRASGPGPSGTPTPTPTGTAGPTDPPVRPTEGQVKAVASYLVGQLTDGDHVDNGAIDYHRTIAVATALAATGGQDQTLTRIVDFLRAHVDAAIFPDGVTAVPHPATIANLALLVTSTVGDPRAFGGRDLLAALTDRVCTRTDYDAGCAAAGDFAGSTTPMTHATALLALKRAGVTPPAATVTRLTQQQCAGGAFGGMWLAPGEFCDPDVAGTSLAVLALHALGGQEAALGSATAFLTGAQETDGGYQPYTGAGFTDTYATGHAAQALAVLGDADRSASAVGFLVSRIATGGGLSPDVNNPDADLSATGAATLALAGTNLAALTHPLGGPPPAGPRPDLVKGVAYLVAPANLIDGRYYESFPGYPDFGLSIDGAYALAATGGDDTRLRAIVEFLRGGGVVGESGFTVDTWLGIGTDYAAGGAIGKVALLAQVTGYDPRAFGGHDLIAALHDVTCTKLDAQAGCAGAGNYRYATSVFGQSLGIMAQLRAGRGEEATAPITFLKGLQRADGSFPSLIPAANDDRDVDSTAMGAMALALLTDDPAAVTAVDRALAWIAGAQKEHGGFPGAAGDSTNSTALAIQGLTLRGSTYPGQIDKALAFLAGQQNDDGGFTVAAGGQAGSDVRASTQVVGGATGVSFAALTRDVHELPGSDPSGTPTPTPTATATPTSSASSSASPSATSSSPGTGGHSSGNLPRTGAPIVTLALLALVLVVGGVLLRVAARRRATADQGGTP</sequence>
<dbReference type="Proteomes" id="UP001596226">
    <property type="component" value="Unassembled WGS sequence"/>
</dbReference>
<dbReference type="EMBL" id="JBHSQS010000003">
    <property type="protein sequence ID" value="MFC5922941.1"/>
    <property type="molecule type" value="Genomic_DNA"/>
</dbReference>
<dbReference type="PANTHER" id="PTHR10559:SF18">
    <property type="entry name" value="TRANSCOBALAMIN II"/>
    <property type="match status" value="1"/>
</dbReference>
<keyword evidence="3" id="KW-0472">Membrane</keyword>
<feature type="compositionally biased region" description="Low complexity" evidence="2">
    <location>
        <begin position="828"/>
        <end position="862"/>
    </location>
</feature>
<protein>
    <submittedName>
        <fullName evidence="6">Prenyltransferase/squalene oxidase repeat-containing protein</fullName>
    </submittedName>
</protein>
<evidence type="ECO:0000256" key="4">
    <source>
        <dbReference type="SAM" id="SignalP"/>
    </source>
</evidence>
<feature type="region of interest" description="Disordered" evidence="2">
    <location>
        <begin position="165"/>
        <end position="211"/>
    </location>
</feature>
<dbReference type="Pfam" id="PF00432">
    <property type="entry name" value="Prenyltrans"/>
    <property type="match status" value="2"/>
</dbReference>
<feature type="transmembrane region" description="Helical" evidence="3">
    <location>
        <begin position="876"/>
        <end position="896"/>
    </location>
</feature>
<feature type="region of interest" description="Disordered" evidence="2">
    <location>
        <begin position="824"/>
        <end position="872"/>
    </location>
</feature>
<keyword evidence="3" id="KW-0812">Transmembrane</keyword>
<dbReference type="Gene3D" id="1.50.10.20">
    <property type="match status" value="2"/>
</dbReference>
<feature type="chain" id="PRO_5047422009" evidence="4">
    <location>
        <begin position="29"/>
        <end position="912"/>
    </location>
</feature>
<evidence type="ECO:0000256" key="3">
    <source>
        <dbReference type="SAM" id="Phobius"/>
    </source>
</evidence>
<dbReference type="InterPro" id="IPR001330">
    <property type="entry name" value="Prenyltrans"/>
</dbReference>
<reference evidence="7" key="1">
    <citation type="journal article" date="2019" name="Int. J. Syst. Evol. Microbiol.">
        <title>The Global Catalogue of Microorganisms (GCM) 10K type strain sequencing project: providing services to taxonomists for standard genome sequencing and annotation.</title>
        <authorList>
            <consortium name="The Broad Institute Genomics Platform"/>
            <consortium name="The Broad Institute Genome Sequencing Center for Infectious Disease"/>
            <person name="Wu L."/>
            <person name="Ma J."/>
        </authorList>
    </citation>
    <scope>NUCLEOTIDE SEQUENCE [LARGE SCALE GENOMIC DNA]</scope>
    <source>
        <strain evidence="7">CGMCC 4.7144</strain>
    </source>
</reference>
<keyword evidence="7" id="KW-1185">Reference proteome</keyword>
<dbReference type="RefSeq" id="WP_377506715.1">
    <property type="nucleotide sequence ID" value="NZ_JBHSQS010000003.1"/>
</dbReference>
<evidence type="ECO:0000256" key="2">
    <source>
        <dbReference type="SAM" id="MobiDB-lite"/>
    </source>
</evidence>
<comment type="caution">
    <text evidence="6">The sequence shown here is derived from an EMBL/GenBank/DDBJ whole genome shotgun (WGS) entry which is preliminary data.</text>
</comment>
<keyword evidence="1" id="KW-0677">Repeat</keyword>
<organism evidence="6 7">
    <name type="scientific">Micromonospora vulcania</name>
    <dbReference type="NCBI Taxonomy" id="1441873"/>
    <lineage>
        <taxon>Bacteria</taxon>
        <taxon>Bacillati</taxon>
        <taxon>Actinomycetota</taxon>
        <taxon>Actinomycetes</taxon>
        <taxon>Micromonosporales</taxon>
        <taxon>Micromonosporaceae</taxon>
        <taxon>Micromonospora</taxon>
    </lineage>
</organism>
<evidence type="ECO:0000259" key="5">
    <source>
        <dbReference type="Pfam" id="PF00432"/>
    </source>
</evidence>
<evidence type="ECO:0000256" key="1">
    <source>
        <dbReference type="ARBA" id="ARBA00022737"/>
    </source>
</evidence>
<dbReference type="SUPFAM" id="SSF48239">
    <property type="entry name" value="Terpenoid cyclases/Protein prenyltransferases"/>
    <property type="match status" value="2"/>
</dbReference>
<name>A0ABW1H0F4_9ACTN</name>
<gene>
    <name evidence="6" type="ORF">ACFQGL_06250</name>
</gene>
<keyword evidence="3" id="KW-1133">Transmembrane helix</keyword>